<keyword evidence="4" id="KW-0238">DNA-binding</keyword>
<dbReference type="InterPro" id="IPR052360">
    <property type="entry name" value="Transcr_Regulatory_Proteins"/>
</dbReference>
<keyword evidence="3" id="KW-0805">Transcription regulation</keyword>
<dbReference type="Pfam" id="PF00172">
    <property type="entry name" value="Zn_clus"/>
    <property type="match status" value="1"/>
</dbReference>
<comment type="caution">
    <text evidence="8">The sequence shown here is derived from an EMBL/GenBank/DDBJ whole genome shotgun (WGS) entry which is preliminary data.</text>
</comment>
<dbReference type="GO" id="GO:0008270">
    <property type="term" value="F:zinc ion binding"/>
    <property type="evidence" value="ECO:0007669"/>
    <property type="project" value="InterPro"/>
</dbReference>
<keyword evidence="6" id="KW-0539">Nucleus</keyword>
<dbReference type="PANTHER" id="PTHR36206:SF13">
    <property type="entry name" value="TRANSCRIPTIONAL REGULATORY PROTEIN MOC3"/>
    <property type="match status" value="1"/>
</dbReference>
<evidence type="ECO:0000256" key="5">
    <source>
        <dbReference type="ARBA" id="ARBA00023163"/>
    </source>
</evidence>
<evidence type="ECO:0000256" key="6">
    <source>
        <dbReference type="ARBA" id="ARBA00023242"/>
    </source>
</evidence>
<evidence type="ECO:0000256" key="4">
    <source>
        <dbReference type="ARBA" id="ARBA00023125"/>
    </source>
</evidence>
<dbReference type="GeneID" id="34593983"/>
<evidence type="ECO:0000313" key="8">
    <source>
        <dbReference type="EMBL" id="OAL24891.1"/>
    </source>
</evidence>
<dbReference type="EMBL" id="LVCJ01000116">
    <property type="protein sequence ID" value="OAL24891.1"/>
    <property type="molecule type" value="Genomic_DNA"/>
</dbReference>
<feature type="domain" description="Zn(2)-C6 fungal-type" evidence="7">
    <location>
        <begin position="23"/>
        <end position="51"/>
    </location>
</feature>
<dbReference type="PROSITE" id="PS00463">
    <property type="entry name" value="ZN2_CY6_FUNGAL_1"/>
    <property type="match status" value="1"/>
</dbReference>
<accession>A0A178C850</accession>
<dbReference type="SMART" id="SM00066">
    <property type="entry name" value="GAL4"/>
    <property type="match status" value="1"/>
</dbReference>
<keyword evidence="9" id="KW-1185">Reference proteome</keyword>
<dbReference type="Proteomes" id="UP000185904">
    <property type="component" value="Unassembled WGS sequence"/>
</dbReference>
<keyword evidence="2" id="KW-0862">Zinc</keyword>
<dbReference type="SUPFAM" id="SSF57701">
    <property type="entry name" value="Zn2/Cys6 DNA-binding domain"/>
    <property type="match status" value="1"/>
</dbReference>
<gene>
    <name evidence="8" type="ORF">AYO20_10595</name>
</gene>
<dbReference type="GO" id="GO:0003677">
    <property type="term" value="F:DNA binding"/>
    <property type="evidence" value="ECO:0007669"/>
    <property type="project" value="UniProtKB-KW"/>
</dbReference>
<dbReference type="InterPro" id="IPR036864">
    <property type="entry name" value="Zn2-C6_fun-type_DNA-bd_sf"/>
</dbReference>
<reference evidence="8 9" key="1">
    <citation type="submission" date="2016-03" db="EMBL/GenBank/DDBJ databases">
        <title>The draft genome sequence of Fonsecaea nubica causative agent of cutaneous subcutaneous infection in human host.</title>
        <authorList>
            <person name="Costa F."/>
            <person name="Sybren D.H."/>
            <person name="Raittz R.T."/>
            <person name="Weiss V.A."/>
            <person name="Leao A.C."/>
            <person name="Gomes R."/>
            <person name="De Souza E.M."/>
            <person name="Pedrosa F.O."/>
            <person name="Steffens M.B."/>
            <person name="Bombassaro A."/>
            <person name="Tadra-Sfeir M.Z."/>
            <person name="Moreno L.F."/>
            <person name="Najafzadeh M.J."/>
            <person name="Felipe M.S."/>
            <person name="Teixeira M."/>
            <person name="Sun J."/>
            <person name="Xi L."/>
            <person name="Castro M.A."/>
            <person name="Vicente V.A."/>
        </authorList>
    </citation>
    <scope>NUCLEOTIDE SEQUENCE [LARGE SCALE GENOMIC DNA]</scope>
    <source>
        <strain evidence="8 9">CBS 269.64</strain>
    </source>
</reference>
<keyword evidence="5" id="KW-0804">Transcription</keyword>
<dbReference type="GO" id="GO:0000981">
    <property type="term" value="F:DNA-binding transcription factor activity, RNA polymerase II-specific"/>
    <property type="evidence" value="ECO:0007669"/>
    <property type="project" value="InterPro"/>
</dbReference>
<evidence type="ECO:0000259" key="7">
    <source>
        <dbReference type="PROSITE" id="PS50048"/>
    </source>
</evidence>
<evidence type="ECO:0000256" key="2">
    <source>
        <dbReference type="ARBA" id="ARBA00022833"/>
    </source>
</evidence>
<dbReference type="CDD" id="cd00067">
    <property type="entry name" value="GAL4"/>
    <property type="match status" value="1"/>
</dbReference>
<proteinExistence type="predicted"/>
<organism evidence="8 9">
    <name type="scientific">Fonsecaea nubica</name>
    <dbReference type="NCBI Taxonomy" id="856822"/>
    <lineage>
        <taxon>Eukaryota</taxon>
        <taxon>Fungi</taxon>
        <taxon>Dikarya</taxon>
        <taxon>Ascomycota</taxon>
        <taxon>Pezizomycotina</taxon>
        <taxon>Eurotiomycetes</taxon>
        <taxon>Chaetothyriomycetidae</taxon>
        <taxon>Chaetothyriales</taxon>
        <taxon>Herpotrichiellaceae</taxon>
        <taxon>Fonsecaea</taxon>
    </lineage>
</organism>
<sequence length="562" mass="62992">MVEVLDPSQSEIKPSTRRRRGRACITCKIRRVRCDYGQPSCNRCLSTGRKCDGYPSPQGGRQDPPPIGVLLVLGAPMPALCEHEAWTSLRFFVQVCAPAMLNYGSHRFWNELVLQACAIDQSIKHLTIAASRLGSHRLRQPCKPPFEEDVVFLEHYGRALKLLSQTQNPDPGFLLMACLLLVLCDEYRENSFAAIQHLIAGRKILNTYRSAAASSSTQRTGDNAAITELEQIFSMLELHTSELHQIARPQAMTWWSPHCKTEAAAVAENIVLYPQVNPTQLWGRIDAAARALQDLAFECTALRLDGPPPQTRFQVVPDMTDKLNAWLAQLTALEFDPSTTHHHHLSTEMLADLHLLRTYHLCLHVLSRCGPFRQEVAFDAYAGTIEHVVVSCGLLIRRRRRARLVPILFFVATRYRNASFRRRAVCMLRQCGLDGQMLARIAVRVVHIEENGLTSLIVGSDVPEQNRIRLRDIVFDRAGSGAYLLRFTRHPYYATTTTSASNADNKDNPADTVPLEHTALASQACVWTAPPPTSPHATTLLEAALRFDFMAFWNQEDPESAA</sequence>
<evidence type="ECO:0000256" key="3">
    <source>
        <dbReference type="ARBA" id="ARBA00023015"/>
    </source>
</evidence>
<dbReference type="PROSITE" id="PS50048">
    <property type="entry name" value="ZN2_CY6_FUNGAL_2"/>
    <property type="match status" value="1"/>
</dbReference>
<dbReference type="AlphaFoldDB" id="A0A178C850"/>
<evidence type="ECO:0000256" key="1">
    <source>
        <dbReference type="ARBA" id="ARBA00022723"/>
    </source>
</evidence>
<dbReference type="Gene3D" id="4.10.240.10">
    <property type="entry name" value="Zn(2)-C6 fungal-type DNA-binding domain"/>
    <property type="match status" value="1"/>
</dbReference>
<dbReference type="PANTHER" id="PTHR36206">
    <property type="entry name" value="ASPERCRYPTIN BIOSYNTHESIS CLUSTER-SPECIFIC TRANSCRIPTION REGULATOR ATNN-RELATED"/>
    <property type="match status" value="1"/>
</dbReference>
<evidence type="ECO:0000313" key="9">
    <source>
        <dbReference type="Proteomes" id="UP000185904"/>
    </source>
</evidence>
<protein>
    <recommendedName>
        <fullName evidence="7">Zn(2)-C6 fungal-type domain-containing protein</fullName>
    </recommendedName>
</protein>
<dbReference type="OrthoDB" id="2593732at2759"/>
<name>A0A178C850_9EURO</name>
<keyword evidence="1" id="KW-0479">Metal-binding</keyword>
<dbReference type="RefSeq" id="XP_022495155.1">
    <property type="nucleotide sequence ID" value="XM_022648852.1"/>
</dbReference>
<dbReference type="InterPro" id="IPR001138">
    <property type="entry name" value="Zn2Cys6_DnaBD"/>
</dbReference>